<evidence type="ECO:0000313" key="17">
    <source>
        <dbReference type="EMBL" id="RKP44549.1"/>
    </source>
</evidence>
<evidence type="ECO:0000256" key="13">
    <source>
        <dbReference type="ARBA" id="ARBA00031464"/>
    </source>
</evidence>
<keyword evidence="10 14" id="KW-0067">ATP-binding</keyword>
<comment type="pathway">
    <text evidence="3 14 15">Sulfur metabolism; hydrogen sulfide biosynthesis; sulfite from sulfate: step 2/3.</text>
</comment>
<keyword evidence="9 14" id="KW-0418">Kinase</keyword>
<keyword evidence="18" id="KW-1185">Reference proteome</keyword>
<reference evidence="17 18" key="1">
    <citation type="submission" date="2018-10" db="EMBL/GenBank/DDBJ databases">
        <title>Paraburkholderia sp. 7MK8-2, isolated from soil.</title>
        <authorList>
            <person name="Gao Z.-H."/>
            <person name="Qiu L.-H."/>
        </authorList>
    </citation>
    <scope>NUCLEOTIDE SEQUENCE [LARGE SCALE GENOMIC DNA]</scope>
    <source>
        <strain evidence="17 18">7MK8-2</strain>
    </source>
</reference>
<dbReference type="InterPro" id="IPR002891">
    <property type="entry name" value="APS"/>
</dbReference>
<dbReference type="GO" id="GO:0000103">
    <property type="term" value="P:sulfate assimilation"/>
    <property type="evidence" value="ECO:0007669"/>
    <property type="project" value="UniProtKB-UniRule"/>
</dbReference>
<evidence type="ECO:0000256" key="15">
    <source>
        <dbReference type="RuleBase" id="RU004347"/>
    </source>
</evidence>
<dbReference type="EC" id="2.7.1.25" evidence="5 14"/>
<proteinExistence type="inferred from homology"/>
<keyword evidence="8 14" id="KW-0547">Nucleotide-binding</keyword>
<dbReference type="PANTHER" id="PTHR11055:SF63">
    <property type="entry name" value="ADENYLYL-SULFATE KINASE 1, CHLOROPLASTIC"/>
    <property type="match status" value="1"/>
</dbReference>
<dbReference type="InterPro" id="IPR059117">
    <property type="entry name" value="APS_kinase_dom"/>
</dbReference>
<sequence>MSAPTQEVVRHPGQVDDDARHALFGHRPATLWLTGLSGAGKSTLAYALEARLTAEHHACCVLDGDNLRHGINRDLGFTDAARRENLRRVAEVAKLMNDAGLIAIAALVSPFDADRALARDIVGPAKFLQVHVATPLACCESRDPKGFYRRARAGSMRGFTGIEAPYEAPADPALVLDTSWMSVNACVDRLCRLLEPFGIAPHTAARAA</sequence>
<dbReference type="RefSeq" id="WP_121280972.1">
    <property type="nucleotide sequence ID" value="NZ_RBZV01000012.1"/>
</dbReference>
<evidence type="ECO:0000256" key="2">
    <source>
        <dbReference type="ARBA" id="ARBA00002632"/>
    </source>
</evidence>
<dbReference type="AlphaFoldDB" id="A0A494X8Z1"/>
<evidence type="ECO:0000256" key="4">
    <source>
        <dbReference type="ARBA" id="ARBA00007008"/>
    </source>
</evidence>
<comment type="similarity">
    <text evidence="4 14 15">Belongs to the APS kinase family.</text>
</comment>
<evidence type="ECO:0000256" key="8">
    <source>
        <dbReference type="ARBA" id="ARBA00022741"/>
    </source>
</evidence>
<accession>A0A494X8Z1</accession>
<gene>
    <name evidence="14 17" type="primary">cysC</name>
    <name evidence="17" type="ORF">D7S89_21965</name>
</gene>
<evidence type="ECO:0000256" key="1">
    <source>
        <dbReference type="ARBA" id="ARBA00001823"/>
    </source>
</evidence>
<feature type="domain" description="APS kinase" evidence="16">
    <location>
        <begin position="28"/>
        <end position="177"/>
    </location>
</feature>
<dbReference type="GO" id="GO:0070814">
    <property type="term" value="P:hydrogen sulfide biosynthetic process"/>
    <property type="evidence" value="ECO:0007669"/>
    <property type="project" value="UniProtKB-UniRule"/>
</dbReference>
<evidence type="ECO:0000256" key="10">
    <source>
        <dbReference type="ARBA" id="ARBA00022840"/>
    </source>
</evidence>
<evidence type="ECO:0000256" key="12">
    <source>
        <dbReference type="ARBA" id="ARBA00031393"/>
    </source>
</evidence>
<comment type="caution">
    <text evidence="17">The sequence shown here is derived from an EMBL/GenBank/DDBJ whole genome shotgun (WGS) entry which is preliminary data.</text>
</comment>
<dbReference type="HAMAP" id="MF_00065">
    <property type="entry name" value="Adenylyl_sulf_kinase"/>
    <property type="match status" value="1"/>
</dbReference>
<dbReference type="GO" id="GO:0005524">
    <property type="term" value="F:ATP binding"/>
    <property type="evidence" value="ECO:0007669"/>
    <property type="project" value="UniProtKB-UniRule"/>
</dbReference>
<feature type="active site" description="Phosphoserine intermediate" evidence="14">
    <location>
        <position position="109"/>
    </location>
</feature>
<evidence type="ECO:0000256" key="3">
    <source>
        <dbReference type="ARBA" id="ARBA00004806"/>
    </source>
</evidence>
<dbReference type="UniPathway" id="UPA00140">
    <property type="reaction ID" value="UER00205"/>
</dbReference>
<protein>
    <recommendedName>
        <fullName evidence="6 14">Adenylyl-sulfate kinase</fullName>
        <ecNumber evidence="5 14">2.7.1.25</ecNumber>
    </recommendedName>
    <alternativeName>
        <fullName evidence="12 14">APS kinase</fullName>
    </alternativeName>
    <alternativeName>
        <fullName evidence="13 14">ATP adenosine-5'-phosphosulfate 3'-phosphotransferase</fullName>
    </alternativeName>
    <alternativeName>
        <fullName evidence="11 14">Adenosine-5'-phosphosulfate kinase</fullName>
    </alternativeName>
</protein>
<name>A0A494X8Z1_9BURK</name>
<dbReference type="SUPFAM" id="SSF52540">
    <property type="entry name" value="P-loop containing nucleoside triphosphate hydrolases"/>
    <property type="match status" value="1"/>
</dbReference>
<dbReference type="Pfam" id="PF01583">
    <property type="entry name" value="APS_kinase"/>
    <property type="match status" value="1"/>
</dbReference>
<dbReference type="Proteomes" id="UP000280434">
    <property type="component" value="Unassembled WGS sequence"/>
</dbReference>
<dbReference type="NCBIfam" id="NF003013">
    <property type="entry name" value="PRK03846.1"/>
    <property type="match status" value="1"/>
</dbReference>
<evidence type="ECO:0000259" key="16">
    <source>
        <dbReference type="Pfam" id="PF01583"/>
    </source>
</evidence>
<comment type="catalytic activity">
    <reaction evidence="1 14 15">
        <text>adenosine 5'-phosphosulfate + ATP = 3'-phosphoadenylyl sulfate + ADP + H(+)</text>
        <dbReference type="Rhea" id="RHEA:24152"/>
        <dbReference type="ChEBI" id="CHEBI:15378"/>
        <dbReference type="ChEBI" id="CHEBI:30616"/>
        <dbReference type="ChEBI" id="CHEBI:58243"/>
        <dbReference type="ChEBI" id="CHEBI:58339"/>
        <dbReference type="ChEBI" id="CHEBI:456216"/>
        <dbReference type="EC" id="2.7.1.25"/>
    </reaction>
</comment>
<evidence type="ECO:0000256" key="9">
    <source>
        <dbReference type="ARBA" id="ARBA00022777"/>
    </source>
</evidence>
<dbReference type="EMBL" id="RBZV01000012">
    <property type="protein sequence ID" value="RKP44549.1"/>
    <property type="molecule type" value="Genomic_DNA"/>
</dbReference>
<evidence type="ECO:0000256" key="14">
    <source>
        <dbReference type="HAMAP-Rule" id="MF_00065"/>
    </source>
</evidence>
<dbReference type="OrthoDB" id="9804504at2"/>
<dbReference type="Gene3D" id="3.40.50.300">
    <property type="entry name" value="P-loop containing nucleotide triphosphate hydrolases"/>
    <property type="match status" value="1"/>
</dbReference>
<dbReference type="GO" id="GO:0004020">
    <property type="term" value="F:adenylylsulfate kinase activity"/>
    <property type="evidence" value="ECO:0007669"/>
    <property type="project" value="UniProtKB-UniRule"/>
</dbReference>
<evidence type="ECO:0000256" key="7">
    <source>
        <dbReference type="ARBA" id="ARBA00022679"/>
    </source>
</evidence>
<feature type="binding site" evidence="14">
    <location>
        <begin position="35"/>
        <end position="42"/>
    </location>
    <ligand>
        <name>ATP</name>
        <dbReference type="ChEBI" id="CHEBI:30616"/>
    </ligand>
</feature>
<evidence type="ECO:0000256" key="5">
    <source>
        <dbReference type="ARBA" id="ARBA00012121"/>
    </source>
</evidence>
<comment type="function">
    <text evidence="2 14 15">Catalyzes the synthesis of activated sulfate.</text>
</comment>
<evidence type="ECO:0000313" key="18">
    <source>
        <dbReference type="Proteomes" id="UP000280434"/>
    </source>
</evidence>
<dbReference type="NCBIfam" id="TIGR00455">
    <property type="entry name" value="apsK"/>
    <property type="match status" value="1"/>
</dbReference>
<evidence type="ECO:0000256" key="6">
    <source>
        <dbReference type="ARBA" id="ARBA00018163"/>
    </source>
</evidence>
<organism evidence="17 18">
    <name type="scientific">Trinickia fusca</name>
    <dbReference type="NCBI Taxonomy" id="2419777"/>
    <lineage>
        <taxon>Bacteria</taxon>
        <taxon>Pseudomonadati</taxon>
        <taxon>Pseudomonadota</taxon>
        <taxon>Betaproteobacteria</taxon>
        <taxon>Burkholderiales</taxon>
        <taxon>Burkholderiaceae</taxon>
        <taxon>Trinickia</taxon>
    </lineage>
</organism>
<keyword evidence="14" id="KW-0597">Phosphoprotein</keyword>
<dbReference type="InterPro" id="IPR027417">
    <property type="entry name" value="P-loop_NTPase"/>
</dbReference>
<dbReference type="PANTHER" id="PTHR11055">
    <property type="entry name" value="BIFUNCTIONAL 3'-PHOSPHOADENOSINE 5'-PHOSPHOSULFATE SYNTHASE"/>
    <property type="match status" value="1"/>
</dbReference>
<keyword evidence="7 14" id="KW-0808">Transferase</keyword>
<dbReference type="CDD" id="cd02027">
    <property type="entry name" value="APSK"/>
    <property type="match status" value="1"/>
</dbReference>
<evidence type="ECO:0000256" key="11">
    <source>
        <dbReference type="ARBA" id="ARBA00029724"/>
    </source>
</evidence>